<organism evidence="3">
    <name type="scientific">Amphimedon queenslandica</name>
    <name type="common">Sponge</name>
    <dbReference type="NCBI Taxonomy" id="400682"/>
    <lineage>
        <taxon>Eukaryota</taxon>
        <taxon>Metazoa</taxon>
        <taxon>Porifera</taxon>
        <taxon>Demospongiae</taxon>
        <taxon>Heteroscleromorpha</taxon>
        <taxon>Haplosclerida</taxon>
        <taxon>Niphatidae</taxon>
        <taxon>Amphimedon</taxon>
    </lineage>
</organism>
<dbReference type="InParanoid" id="A0A1X7U0Y2"/>
<dbReference type="EnsemblMetazoa" id="Aqu2.1.21025_001">
    <property type="protein sequence ID" value="Aqu2.1.21025_001"/>
    <property type="gene ID" value="Aqu2.1.21025"/>
</dbReference>
<dbReference type="InterPro" id="IPR048278">
    <property type="entry name" value="PFN"/>
</dbReference>
<dbReference type="Pfam" id="PF00235">
    <property type="entry name" value="Profilin"/>
    <property type="match status" value="1"/>
</dbReference>
<dbReference type="GO" id="GO:0003785">
    <property type="term" value="F:actin monomer binding"/>
    <property type="evidence" value="ECO:0007669"/>
    <property type="project" value="TreeGrafter"/>
</dbReference>
<dbReference type="SMART" id="SM00392">
    <property type="entry name" value="PROF"/>
    <property type="match status" value="1"/>
</dbReference>
<comment type="similarity">
    <text evidence="1 2">Belongs to the profilin family.</text>
</comment>
<dbReference type="AlphaFoldDB" id="A0A1X7U0Y2"/>
<evidence type="ECO:0000256" key="1">
    <source>
        <dbReference type="ARBA" id="ARBA00010058"/>
    </source>
</evidence>
<evidence type="ECO:0000256" key="2">
    <source>
        <dbReference type="RuleBase" id="RU003909"/>
    </source>
</evidence>
<proteinExistence type="inferred from homology"/>
<accession>A0A1X7U0Y2</accession>
<dbReference type="OMA" id="CARTTDF"/>
<dbReference type="SUPFAM" id="SSF55770">
    <property type="entry name" value="Profilin (actin-binding protein)"/>
    <property type="match status" value="1"/>
</dbReference>
<sequence length="133" mass="14364">MSSTHQQLLQEVLTATGNVETCCLIRKASGSVKAASIGFEPSKDLVQSLVDGFNELKKVREEGIDFNGASYQCVRADNTSIYGKKGGGSGFIAVQTKQYIIYGSFSTSMYPSITAEAIHSLGKHIIIRPQDNN</sequence>
<dbReference type="STRING" id="400682.A0A1X7U0Y2"/>
<dbReference type="GO" id="GO:0005938">
    <property type="term" value="C:cell cortex"/>
    <property type="evidence" value="ECO:0007669"/>
    <property type="project" value="TreeGrafter"/>
</dbReference>
<name>A0A1X7U0Y2_AMPQE</name>
<dbReference type="CDD" id="cd00148">
    <property type="entry name" value="PROF"/>
    <property type="match status" value="1"/>
</dbReference>
<keyword evidence="2" id="KW-0009">Actin-binding</keyword>
<protein>
    <recommendedName>
        <fullName evidence="2">Profilin</fullName>
    </recommendedName>
</protein>
<dbReference type="Gene3D" id="3.30.450.30">
    <property type="entry name" value="Dynein light chain 2a, cytoplasmic"/>
    <property type="match status" value="1"/>
</dbReference>
<dbReference type="eggNOG" id="KOG1755">
    <property type="taxonomic scope" value="Eukaryota"/>
</dbReference>
<reference evidence="3" key="1">
    <citation type="submission" date="2017-05" db="UniProtKB">
        <authorList>
            <consortium name="EnsemblMetazoa"/>
        </authorList>
    </citation>
    <scope>IDENTIFICATION</scope>
</reference>
<dbReference type="InterPro" id="IPR036140">
    <property type="entry name" value="PFN_sf"/>
</dbReference>
<evidence type="ECO:0000313" key="3">
    <source>
        <dbReference type="EnsemblMetazoa" id="Aqu2.1.21025_001"/>
    </source>
</evidence>
<dbReference type="InterPro" id="IPR005455">
    <property type="entry name" value="PFN_euk"/>
</dbReference>
<dbReference type="OrthoDB" id="421374at2759"/>
<dbReference type="PANTHER" id="PTHR11604:SF2">
    <property type="entry name" value="PROFILIN-4"/>
    <property type="match status" value="1"/>
</dbReference>
<dbReference type="PANTHER" id="PTHR11604">
    <property type="entry name" value="PROFILIN"/>
    <property type="match status" value="1"/>
</dbReference>